<dbReference type="RefSeq" id="XP_009044719.1">
    <property type="nucleotide sequence ID" value="XM_009046471.1"/>
</dbReference>
<sequence length="779" mass="87500">MLDLPSLRIYNHMLLLIAAVGVSISMMLIPSCTSFAALLIVLMLMGWCMGCLDCLANLRMILLFGKNVSPFLQAMHCCYGFGAFVSPMIASSFLLNRDCSPYVDGFTLEPPVESIAMGLNRTISVPPQPRKVFRYTHMSRLPYAFYILGGLQMCIAAVVLSLVVREKFGGLVSPIPDVDLGDATINEDASKSSNILSRLNCCAFGPQSVVMLALLASVSLFLYDGLQSSYANYIYTFAQESDVPIEKYEGAILDACFWNCQQKQNARNCQQKQNARNCQEKKNDRNCKQKQNASNCLQQKNARNCLRKEECQELSTKEECQELSRKEECQELSTKEEKKNARNCQLKKNARNFQQKQNAKDCQEKKNARNCQENKKRGIPGIVNKRRMPGIFNKSRMPIIVNKRRMPGIVNKRRMPGIVKKRRMPGIYNKSRMPGIVNCQEKKNDRNCQEKKNARNCQEKKNARNCQQKQNARNCQEKKKRRMPGIVNKRRMPGIFNKSRMSRIVNKRRMPGIVNKGRMPGIVNKSRMPRIVNKSRMPGIVNKSRMPGIVNRSRMSGIVNKGRMPGVVKKRRMTRIVNKSGMPGIGLFAFGRLIAIFLAAKFTAAFMLLCDIIGCAIAILITIIFRSSNIAIYLGTCLAGIFISSMSPSAMSMMEQYIDIKSSITTCLVVAACLGEALCPIIVGNMVVSLGSVSFLAFCFAMVLLSFVLYWLMFVAGKEMPKYQANGKRSFVFLRSNNGTGENTVIDPSSVKYYTRMPESDSNVELAPLPDIPKQNGHQ</sequence>
<evidence type="ECO:0000313" key="5">
    <source>
        <dbReference type="EMBL" id="ESP04550.1"/>
    </source>
</evidence>
<protein>
    <submittedName>
        <fullName evidence="5">Uncharacterized protein</fullName>
    </submittedName>
</protein>
<gene>
    <name evidence="5" type="ORF">LOTGIDRAFT_170642</name>
</gene>
<feature type="transmembrane region" description="Helical" evidence="4">
    <location>
        <begin position="12"/>
        <end position="29"/>
    </location>
</feature>
<dbReference type="InterPro" id="IPR036259">
    <property type="entry name" value="MFS_trans_sf"/>
</dbReference>
<proteinExistence type="predicted"/>
<feature type="transmembrane region" description="Helical" evidence="4">
    <location>
        <begin position="201"/>
        <end position="223"/>
    </location>
</feature>
<keyword evidence="2 4" id="KW-1133">Transmembrane helix</keyword>
<feature type="transmembrane region" description="Helical" evidence="4">
    <location>
        <begin position="35"/>
        <end position="56"/>
    </location>
</feature>
<feature type="transmembrane region" description="Helical" evidence="4">
    <location>
        <begin position="143"/>
        <end position="164"/>
    </location>
</feature>
<dbReference type="GeneID" id="20241480"/>
<accession>V4CQ22</accession>
<dbReference type="OMA" id="MASGICI"/>
<dbReference type="STRING" id="225164.V4CQ22"/>
<evidence type="ECO:0000313" key="6">
    <source>
        <dbReference type="Proteomes" id="UP000030746"/>
    </source>
</evidence>
<dbReference type="EMBL" id="KB199699">
    <property type="protein sequence ID" value="ESP04550.1"/>
    <property type="molecule type" value="Genomic_DNA"/>
</dbReference>
<dbReference type="OrthoDB" id="413079at2759"/>
<dbReference type="AlphaFoldDB" id="V4CQ22"/>
<feature type="transmembrane region" description="Helical" evidence="4">
    <location>
        <begin position="606"/>
        <end position="625"/>
    </location>
</feature>
<evidence type="ECO:0000256" key="2">
    <source>
        <dbReference type="ARBA" id="ARBA00022989"/>
    </source>
</evidence>
<dbReference type="CTD" id="20241480"/>
<dbReference type="HOGENOM" id="CLU_359543_0_0_1"/>
<keyword evidence="1 4" id="KW-0812">Transmembrane</keyword>
<evidence type="ECO:0000256" key="4">
    <source>
        <dbReference type="SAM" id="Phobius"/>
    </source>
</evidence>
<feature type="transmembrane region" description="Helical" evidence="4">
    <location>
        <begin position="663"/>
        <end position="683"/>
    </location>
</feature>
<evidence type="ECO:0000256" key="3">
    <source>
        <dbReference type="ARBA" id="ARBA00023136"/>
    </source>
</evidence>
<name>V4CQ22_LOTGI</name>
<dbReference type="PANTHER" id="PTHR23121">
    <property type="entry name" value="SODIUM-DEPENDENT GLUCOSE TRANSPORTER 1"/>
    <property type="match status" value="1"/>
</dbReference>
<feature type="transmembrane region" description="Helical" evidence="4">
    <location>
        <begin position="631"/>
        <end position="651"/>
    </location>
</feature>
<dbReference type="SUPFAM" id="SSF103473">
    <property type="entry name" value="MFS general substrate transporter"/>
    <property type="match status" value="2"/>
</dbReference>
<evidence type="ECO:0000256" key="1">
    <source>
        <dbReference type="ARBA" id="ARBA00022692"/>
    </source>
</evidence>
<reference evidence="5 6" key="1">
    <citation type="journal article" date="2013" name="Nature">
        <title>Insights into bilaterian evolution from three spiralian genomes.</title>
        <authorList>
            <person name="Simakov O."/>
            <person name="Marletaz F."/>
            <person name="Cho S.J."/>
            <person name="Edsinger-Gonzales E."/>
            <person name="Havlak P."/>
            <person name="Hellsten U."/>
            <person name="Kuo D.H."/>
            <person name="Larsson T."/>
            <person name="Lv J."/>
            <person name="Arendt D."/>
            <person name="Savage R."/>
            <person name="Osoegawa K."/>
            <person name="de Jong P."/>
            <person name="Grimwood J."/>
            <person name="Chapman J.A."/>
            <person name="Shapiro H."/>
            <person name="Aerts A."/>
            <person name="Otillar R.P."/>
            <person name="Terry A.Y."/>
            <person name="Boore J.L."/>
            <person name="Grigoriev I.V."/>
            <person name="Lindberg D.R."/>
            <person name="Seaver E.C."/>
            <person name="Weisblat D.A."/>
            <person name="Putnam N.H."/>
            <person name="Rokhsar D.S."/>
        </authorList>
    </citation>
    <scope>NUCLEOTIDE SEQUENCE [LARGE SCALE GENOMIC DNA]</scope>
</reference>
<feature type="transmembrane region" description="Helical" evidence="4">
    <location>
        <begin position="695"/>
        <end position="716"/>
    </location>
</feature>
<keyword evidence="6" id="KW-1185">Reference proteome</keyword>
<organism evidence="5 6">
    <name type="scientific">Lottia gigantea</name>
    <name type="common">Giant owl limpet</name>
    <dbReference type="NCBI Taxonomy" id="225164"/>
    <lineage>
        <taxon>Eukaryota</taxon>
        <taxon>Metazoa</taxon>
        <taxon>Spiralia</taxon>
        <taxon>Lophotrochozoa</taxon>
        <taxon>Mollusca</taxon>
        <taxon>Gastropoda</taxon>
        <taxon>Patellogastropoda</taxon>
        <taxon>Lottioidea</taxon>
        <taxon>Lottiidae</taxon>
        <taxon>Lottia</taxon>
    </lineage>
</organism>
<feature type="transmembrane region" description="Helical" evidence="4">
    <location>
        <begin position="581"/>
        <end position="599"/>
    </location>
</feature>
<dbReference type="KEGG" id="lgi:LOTGIDRAFT_170642"/>
<dbReference type="PANTHER" id="PTHR23121:SF10">
    <property type="entry name" value="MAJOR FACILITATOR SUPERFAMILY DOMAIN-CONTAINING PROTEIN 4A"/>
    <property type="match status" value="1"/>
</dbReference>
<keyword evidence="3 4" id="KW-0472">Membrane</keyword>
<dbReference type="Proteomes" id="UP000030746">
    <property type="component" value="Unassembled WGS sequence"/>
</dbReference>